<dbReference type="EMBL" id="FNWQ01000001">
    <property type="protein sequence ID" value="SEH27675.1"/>
    <property type="molecule type" value="Genomic_DNA"/>
</dbReference>
<feature type="transmembrane region" description="Helical" evidence="1">
    <location>
        <begin position="187"/>
        <end position="207"/>
    </location>
</feature>
<keyword evidence="1" id="KW-0472">Membrane</keyword>
<reference evidence="2 3" key="1">
    <citation type="submission" date="2016-10" db="EMBL/GenBank/DDBJ databases">
        <authorList>
            <person name="de Groot N.N."/>
        </authorList>
    </citation>
    <scope>NUCLEOTIDE SEQUENCE [LARGE SCALE GENOMIC DNA]</scope>
    <source>
        <strain evidence="2 3">DSM 23031</strain>
    </source>
</reference>
<keyword evidence="1" id="KW-0812">Transmembrane</keyword>
<evidence type="ECO:0000313" key="2">
    <source>
        <dbReference type="EMBL" id="SEH27675.1"/>
    </source>
</evidence>
<evidence type="ECO:0000313" key="3">
    <source>
        <dbReference type="Proteomes" id="UP000198561"/>
    </source>
</evidence>
<name>A0A1H6H0H8_CHRCI</name>
<dbReference type="AlphaFoldDB" id="A0A1H6H0H8"/>
<evidence type="ECO:0000256" key="1">
    <source>
        <dbReference type="SAM" id="Phobius"/>
    </source>
</evidence>
<feature type="transmembrane region" description="Helical" evidence="1">
    <location>
        <begin position="219"/>
        <end position="237"/>
    </location>
</feature>
<keyword evidence="1" id="KW-1133">Transmembrane helix</keyword>
<feature type="transmembrane region" description="Helical" evidence="1">
    <location>
        <begin position="274"/>
        <end position="294"/>
    </location>
</feature>
<dbReference type="OrthoDB" id="9778341at2"/>
<feature type="transmembrane region" description="Helical" evidence="1">
    <location>
        <begin position="160"/>
        <end position="181"/>
    </location>
</feature>
<dbReference type="Proteomes" id="UP000198561">
    <property type="component" value="Unassembled WGS sequence"/>
</dbReference>
<dbReference type="STRING" id="680127.SAMN05421593_0423"/>
<sequence length="364" mass="42350">MKNIFTAYEDTITKKHSIGFTPKYREEFRTFVNETLFIAIAEKTIEKLGWDLVYKDDHSIEAKRKDVGWMNERWTEIITANYKNGEVSVKSESLGNEIWDNGKNSKRVKLFIYAYQETLKTFNIQALKDLEKEIERKNNWDDYLIPETLPQPRSVRTPNIMIPLIGGICSALIIGFLFALLSMKGLYFIGLFEFLVAAALVFTMKYLIRFSNYTDLTKLLYLLGGMILLTYVSNEYFQYEIILNTNNLERIGFWNFLKIRFLHGFTVNKINLGWIGWIIIWIVQLGLTGLFVYFRLVSALTKYVIERVPAEVVDFAFYHVVKNKSEEEIRAELASKGWSQVQSQNEVFEAIGGHQNVVALSRIK</sequence>
<organism evidence="2 3">
    <name type="scientific">Chryseobacterium culicis</name>
    <dbReference type="NCBI Taxonomy" id="680127"/>
    <lineage>
        <taxon>Bacteria</taxon>
        <taxon>Pseudomonadati</taxon>
        <taxon>Bacteroidota</taxon>
        <taxon>Flavobacteriia</taxon>
        <taxon>Flavobacteriales</taxon>
        <taxon>Weeksellaceae</taxon>
        <taxon>Chryseobacterium group</taxon>
        <taxon>Chryseobacterium</taxon>
    </lineage>
</organism>
<proteinExistence type="predicted"/>
<protein>
    <submittedName>
        <fullName evidence="2">Uncharacterized protein</fullName>
    </submittedName>
</protein>
<accession>A0A1H6H0H8</accession>
<gene>
    <name evidence="2" type="ORF">SAMN05421593_0423</name>
</gene>
<dbReference type="RefSeq" id="WP_089689679.1">
    <property type="nucleotide sequence ID" value="NZ_FNWQ01000001.1"/>
</dbReference>